<sequence>MFCSALRSGNPSGALSRSQRPLSARVAHHAPAMRGSHVTRSLSQHATGPCHCGPEDFDPYMPHLQDHLGGHGNHGNHAYYPPGGPPQEPLPVRRLPSGYSGGTFPRSHPGQLPYDPATGPAPSPGPAHHGHTSRKSQRAPPSQMEQFDRQQLEGFHTLQYQRAGSGGEQRAERDRDRERAESPSRIRHLVHSVQRLFTKSHSLEAPAKQREFSNGRERGGAPVVPGGGAHRHPGQPQRVPRSARRSKSHDRSKSRDSRHRGRSTGWWSSDDNLDSDSGYLQASRGRRGHQSLEGAVQDLTLRSLRAPPQLGPQGDCVSCSALALPGEGGLSLRKNPNAWAAMTVSHMREGYPALGPAPAPPMGYDKALVPLEGKPKERSFHYLQVPSEDWTGAYLAGASDSGGEIPCRRMRSGSYVRAMGDDDSVESDPSPTATPKTTLLSPTATPKTALLAQREAFRRSLSMDQRPISRYSCKQCSSAYANSRTMPKNHSCNHMQLGDSMCESVFGELGESQAVDALDLPGCFRARSHSYVRAIQAGVSHDDDCLPVFSLSGPQGGAKGAAG</sequence>
<dbReference type="OrthoDB" id="8904856at2759"/>
<dbReference type="GO" id="GO:0099572">
    <property type="term" value="C:postsynaptic specialization"/>
    <property type="evidence" value="ECO:0007669"/>
    <property type="project" value="TreeGrafter"/>
</dbReference>
<proteinExistence type="inferred from homology"/>
<dbReference type="Proteomes" id="UP000829720">
    <property type="component" value="Unassembled WGS sequence"/>
</dbReference>
<feature type="compositionally biased region" description="Basic residues" evidence="2">
    <location>
        <begin position="128"/>
        <end position="137"/>
    </location>
</feature>
<dbReference type="GO" id="GO:0098978">
    <property type="term" value="C:glutamatergic synapse"/>
    <property type="evidence" value="ECO:0007669"/>
    <property type="project" value="TreeGrafter"/>
</dbReference>
<feature type="region of interest" description="Disordered" evidence="2">
    <location>
        <begin position="63"/>
        <end position="147"/>
    </location>
</feature>
<comment type="caution">
    <text evidence="3">The sequence shown here is derived from an EMBL/GenBank/DDBJ whole genome shotgun (WGS) entry which is preliminary data.</text>
</comment>
<dbReference type="PANTHER" id="PTHR12353:SF4">
    <property type="entry name" value="DISKS LARGE-ASSOCIATED PROTEIN 3"/>
    <property type="match status" value="1"/>
</dbReference>
<feature type="compositionally biased region" description="Basic and acidic residues" evidence="2">
    <location>
        <begin position="169"/>
        <end position="184"/>
    </location>
</feature>
<evidence type="ECO:0000256" key="1">
    <source>
        <dbReference type="ARBA" id="ARBA00008839"/>
    </source>
</evidence>
<feature type="region of interest" description="Disordered" evidence="2">
    <location>
        <begin position="419"/>
        <end position="441"/>
    </location>
</feature>
<feature type="region of interest" description="Disordered" evidence="2">
    <location>
        <begin position="159"/>
        <end position="291"/>
    </location>
</feature>
<dbReference type="EMBL" id="JAERUA010000009">
    <property type="protein sequence ID" value="KAI1894984.1"/>
    <property type="molecule type" value="Genomic_DNA"/>
</dbReference>
<evidence type="ECO:0000313" key="4">
    <source>
        <dbReference type="Proteomes" id="UP000829720"/>
    </source>
</evidence>
<feature type="compositionally biased region" description="Basic and acidic residues" evidence="2">
    <location>
        <begin position="207"/>
        <end position="219"/>
    </location>
</feature>
<comment type="similarity">
    <text evidence="1">Belongs to the SAPAP family.</text>
</comment>
<evidence type="ECO:0000256" key="2">
    <source>
        <dbReference type="SAM" id="MobiDB-lite"/>
    </source>
</evidence>
<gene>
    <name evidence="3" type="ORF">AGOR_G00101300</name>
</gene>
<dbReference type="InterPro" id="IPR005026">
    <property type="entry name" value="SAPAP"/>
</dbReference>
<dbReference type="GO" id="GO:0060090">
    <property type="term" value="F:molecular adaptor activity"/>
    <property type="evidence" value="ECO:0007669"/>
    <property type="project" value="TreeGrafter"/>
</dbReference>
<reference evidence="3" key="1">
    <citation type="submission" date="2021-01" db="EMBL/GenBank/DDBJ databases">
        <authorList>
            <person name="Zahm M."/>
            <person name="Roques C."/>
            <person name="Cabau C."/>
            <person name="Klopp C."/>
            <person name="Donnadieu C."/>
            <person name="Jouanno E."/>
            <person name="Lampietro C."/>
            <person name="Louis A."/>
            <person name="Herpin A."/>
            <person name="Echchiki A."/>
            <person name="Berthelot C."/>
            <person name="Parey E."/>
            <person name="Roest-Crollius H."/>
            <person name="Braasch I."/>
            <person name="Postlethwait J."/>
            <person name="Bobe J."/>
            <person name="Montfort J."/>
            <person name="Bouchez O."/>
            <person name="Begum T."/>
            <person name="Mejri S."/>
            <person name="Adams A."/>
            <person name="Chen W.-J."/>
            <person name="Guiguen Y."/>
        </authorList>
    </citation>
    <scope>NUCLEOTIDE SEQUENCE</scope>
    <source>
        <tissue evidence="3">Blood</tissue>
    </source>
</reference>
<protein>
    <submittedName>
        <fullName evidence="3">Uncharacterized protein</fullName>
    </submittedName>
</protein>
<dbReference type="AlphaFoldDB" id="A0A8T3DGL8"/>
<keyword evidence="4" id="KW-1185">Reference proteome</keyword>
<dbReference type="GO" id="GO:0023052">
    <property type="term" value="P:signaling"/>
    <property type="evidence" value="ECO:0007669"/>
    <property type="project" value="InterPro"/>
</dbReference>
<feature type="compositionally biased region" description="Polar residues" evidence="2">
    <location>
        <begin position="427"/>
        <end position="441"/>
    </location>
</feature>
<feature type="compositionally biased region" description="Polar residues" evidence="2">
    <location>
        <begin position="7"/>
        <end position="21"/>
    </location>
</feature>
<name>A0A8T3DGL8_9TELE</name>
<dbReference type="PANTHER" id="PTHR12353">
    <property type="entry name" value="DISKS LARGE-ASSOCIATED PROTEIN DAP SAP90/PSD-95-ASSOCIATED PROTEIN"/>
    <property type="match status" value="1"/>
</dbReference>
<evidence type="ECO:0000313" key="3">
    <source>
        <dbReference type="EMBL" id="KAI1894984.1"/>
    </source>
</evidence>
<organism evidence="3 4">
    <name type="scientific">Albula goreensis</name>
    <dbReference type="NCBI Taxonomy" id="1534307"/>
    <lineage>
        <taxon>Eukaryota</taxon>
        <taxon>Metazoa</taxon>
        <taxon>Chordata</taxon>
        <taxon>Craniata</taxon>
        <taxon>Vertebrata</taxon>
        <taxon>Euteleostomi</taxon>
        <taxon>Actinopterygii</taxon>
        <taxon>Neopterygii</taxon>
        <taxon>Teleostei</taxon>
        <taxon>Albuliformes</taxon>
        <taxon>Albulidae</taxon>
        <taxon>Albula</taxon>
    </lineage>
</organism>
<feature type="region of interest" description="Disordered" evidence="2">
    <location>
        <begin position="1"/>
        <end position="47"/>
    </location>
</feature>
<accession>A0A8T3DGL8</accession>